<dbReference type="Pfam" id="PF01381">
    <property type="entry name" value="HTH_3"/>
    <property type="match status" value="1"/>
</dbReference>
<dbReference type="InterPro" id="IPR010982">
    <property type="entry name" value="Lambda_DNA-bd_dom_sf"/>
</dbReference>
<dbReference type="SUPFAM" id="SSF47413">
    <property type="entry name" value="lambda repressor-like DNA-binding domains"/>
    <property type="match status" value="1"/>
</dbReference>
<dbReference type="RefSeq" id="WP_267151225.1">
    <property type="nucleotide sequence ID" value="NZ_JAPMLT010000003.1"/>
</dbReference>
<evidence type="ECO:0000256" key="1">
    <source>
        <dbReference type="PROSITE-ProRule" id="PRU00339"/>
    </source>
</evidence>
<feature type="domain" description="HTH cro/C1-type" evidence="2">
    <location>
        <begin position="8"/>
        <end position="61"/>
    </location>
</feature>
<dbReference type="CDD" id="cd00093">
    <property type="entry name" value="HTH_XRE"/>
    <property type="match status" value="1"/>
</dbReference>
<feature type="repeat" description="TPR" evidence="1">
    <location>
        <begin position="190"/>
        <end position="223"/>
    </location>
</feature>
<reference evidence="3 4" key="1">
    <citation type="submission" date="2022-11" db="EMBL/GenBank/DDBJ databases">
        <title>Study of microbial diversity in lake waters.</title>
        <authorList>
            <person name="Zhang J."/>
        </authorList>
    </citation>
    <scope>NUCLEOTIDE SEQUENCE [LARGE SCALE GENOMIC DNA]</scope>
    <source>
        <strain evidence="3 4">DT12</strain>
    </source>
</reference>
<organism evidence="3 4">
    <name type="scientific">Tumebacillus lacus</name>
    <dbReference type="NCBI Taxonomy" id="2995335"/>
    <lineage>
        <taxon>Bacteria</taxon>
        <taxon>Bacillati</taxon>
        <taxon>Bacillota</taxon>
        <taxon>Bacilli</taxon>
        <taxon>Bacillales</taxon>
        <taxon>Alicyclobacillaceae</taxon>
        <taxon>Tumebacillus</taxon>
    </lineage>
</organism>
<dbReference type="Pfam" id="PF14559">
    <property type="entry name" value="TPR_19"/>
    <property type="match status" value="1"/>
</dbReference>
<comment type="caution">
    <text evidence="3">The sequence shown here is derived from an EMBL/GenBank/DDBJ whole genome shotgun (WGS) entry which is preliminary data.</text>
</comment>
<dbReference type="SMART" id="SM00028">
    <property type="entry name" value="TPR"/>
    <property type="match status" value="6"/>
</dbReference>
<evidence type="ECO:0000313" key="4">
    <source>
        <dbReference type="Proteomes" id="UP001208017"/>
    </source>
</evidence>
<gene>
    <name evidence="3" type="ORF">OS242_08365</name>
</gene>
<accession>A0ABT3X2G7</accession>
<proteinExistence type="predicted"/>
<dbReference type="PROSITE" id="PS50005">
    <property type="entry name" value="TPR"/>
    <property type="match status" value="1"/>
</dbReference>
<keyword evidence="4" id="KW-1185">Reference proteome</keyword>
<name>A0ABT3X2G7_9BACL</name>
<evidence type="ECO:0000313" key="3">
    <source>
        <dbReference type="EMBL" id="MCX7569977.1"/>
    </source>
</evidence>
<dbReference type="Proteomes" id="UP001208017">
    <property type="component" value="Unassembled WGS sequence"/>
</dbReference>
<dbReference type="InterPro" id="IPR053163">
    <property type="entry name" value="HTH-type_regulator_Rgg"/>
</dbReference>
<sequence>MISLGQRIRELRMSKHLTQIDLAKGLCTPSMISQIESDRARPSYKMLLSIAERLDTTVDKLVIDSDMSLDHQSAFKMARALMGAKQYDTAIPILQDLLAAKRTHVSEMDIQLELGECLLHTGEWKAAEKTLQAVAELVLLRQDKPKLTRKLKLLGDVESNRKRYALAAFHWQRALDHAEGMPEQDVYLKAEILHLLGSVYVKMGEAQEAQDFYKRAADLYEGVEGHNEIGNVYLGLSVSYQMQKDMAQSAEYAERAIGIFKGIDNQVMMLRNQVTCAVTYGESGRENEAESLLTDTIRQFANLGREEEQGIALVEYAKLMTQLERWPEAEEACLSAQNLLPELHIYQAWVNRLQAKIDLTRDEKKAAIRHFESAADAFLWHRELGAYGDTMYELSCVYRDADDILRAFELLEQVRSQTQGELYKRGLML</sequence>
<keyword evidence="1" id="KW-0802">TPR repeat</keyword>
<dbReference type="SUPFAM" id="SSF48452">
    <property type="entry name" value="TPR-like"/>
    <property type="match status" value="2"/>
</dbReference>
<dbReference type="PROSITE" id="PS50943">
    <property type="entry name" value="HTH_CROC1"/>
    <property type="match status" value="1"/>
</dbReference>
<dbReference type="Gene3D" id="1.10.260.40">
    <property type="entry name" value="lambda repressor-like DNA-binding domains"/>
    <property type="match status" value="1"/>
</dbReference>
<dbReference type="InterPro" id="IPR019734">
    <property type="entry name" value="TPR_rpt"/>
</dbReference>
<protein>
    <submittedName>
        <fullName evidence="3">Tetratricopeptide repeat protein</fullName>
    </submittedName>
</protein>
<evidence type="ECO:0000259" key="2">
    <source>
        <dbReference type="PROSITE" id="PS50943"/>
    </source>
</evidence>
<dbReference type="PANTHER" id="PTHR37038">
    <property type="entry name" value="TRANSCRIPTIONAL REGULATOR-RELATED"/>
    <property type="match status" value="1"/>
</dbReference>
<dbReference type="Gene3D" id="1.25.40.10">
    <property type="entry name" value="Tetratricopeptide repeat domain"/>
    <property type="match status" value="3"/>
</dbReference>
<dbReference type="Pfam" id="PF13424">
    <property type="entry name" value="TPR_12"/>
    <property type="match status" value="1"/>
</dbReference>
<dbReference type="EMBL" id="JAPMLT010000003">
    <property type="protein sequence ID" value="MCX7569977.1"/>
    <property type="molecule type" value="Genomic_DNA"/>
</dbReference>
<dbReference type="SMART" id="SM00530">
    <property type="entry name" value="HTH_XRE"/>
    <property type="match status" value="1"/>
</dbReference>
<dbReference type="InterPro" id="IPR001387">
    <property type="entry name" value="Cro/C1-type_HTH"/>
</dbReference>
<dbReference type="InterPro" id="IPR011990">
    <property type="entry name" value="TPR-like_helical_dom_sf"/>
</dbReference>